<dbReference type="GO" id="GO:0047355">
    <property type="term" value="F:CDP-glycerol glycerophosphotransferase activity"/>
    <property type="evidence" value="ECO:0007669"/>
    <property type="project" value="InterPro"/>
</dbReference>
<dbReference type="PANTHER" id="PTHR37316:SF3">
    <property type="entry name" value="TEICHOIC ACID GLYCEROL-PHOSPHATE TRANSFERASE"/>
    <property type="match status" value="1"/>
</dbReference>
<dbReference type="PANTHER" id="PTHR37316">
    <property type="entry name" value="TEICHOIC ACID GLYCEROL-PHOSPHATE PRIMASE"/>
    <property type="match status" value="1"/>
</dbReference>
<evidence type="ECO:0000313" key="2">
    <source>
        <dbReference type="Proteomes" id="UP001211987"/>
    </source>
</evidence>
<dbReference type="AlphaFoldDB" id="A0AB35IL21"/>
<accession>A0AB35IL21</accession>
<gene>
    <name evidence="1" type="ORF">PM738_08905</name>
</gene>
<dbReference type="GO" id="GO:0016020">
    <property type="term" value="C:membrane"/>
    <property type="evidence" value="ECO:0007669"/>
    <property type="project" value="InterPro"/>
</dbReference>
<sequence length="109" mass="13152">IRDRDISSLYLIADVLVTDYSSVFFDYAILKRPIYFFMYDLDTYRDELRGFYLDIYHDLPGDVIESEDELIQKIFSEKFDYNRLQIFNEQFNNHEDGNASKRVIEILLK</sequence>
<dbReference type="Pfam" id="PF04464">
    <property type="entry name" value="Glyphos_transf"/>
    <property type="match status" value="1"/>
</dbReference>
<dbReference type="InterPro" id="IPR007554">
    <property type="entry name" value="Glycerophosphate_synth"/>
</dbReference>
<evidence type="ECO:0000313" key="1">
    <source>
        <dbReference type="EMBL" id="MDB7083920.1"/>
    </source>
</evidence>
<comment type="caution">
    <text evidence="1">The sequence shown here is derived from an EMBL/GenBank/DDBJ whole genome shotgun (WGS) entry which is preliminary data.</text>
</comment>
<dbReference type="InterPro" id="IPR051612">
    <property type="entry name" value="Teichoic_Acid_Biosynth"/>
</dbReference>
<organism evidence="1 2">
    <name type="scientific">Thomasclavelia ramosa</name>
    <dbReference type="NCBI Taxonomy" id="1547"/>
    <lineage>
        <taxon>Bacteria</taxon>
        <taxon>Bacillati</taxon>
        <taxon>Bacillota</taxon>
        <taxon>Erysipelotrichia</taxon>
        <taxon>Erysipelotrichales</taxon>
        <taxon>Coprobacillaceae</taxon>
        <taxon>Thomasclavelia</taxon>
    </lineage>
</organism>
<feature type="non-terminal residue" evidence="1">
    <location>
        <position position="1"/>
    </location>
</feature>
<reference evidence="1" key="1">
    <citation type="submission" date="2023-01" db="EMBL/GenBank/DDBJ databases">
        <title>Human gut microbiome strain richness.</title>
        <authorList>
            <person name="Chen-Liaw A."/>
        </authorList>
    </citation>
    <scope>NUCLEOTIDE SEQUENCE</scope>
    <source>
        <strain evidence="1">1001217st2_G6_1001217B_191108</strain>
    </source>
</reference>
<dbReference type="SUPFAM" id="SSF53756">
    <property type="entry name" value="UDP-Glycosyltransferase/glycogen phosphorylase"/>
    <property type="match status" value="1"/>
</dbReference>
<protein>
    <submittedName>
        <fullName evidence="1">CDP-glycerol glycerophosphotransferase family protein</fullName>
    </submittedName>
</protein>
<proteinExistence type="predicted"/>
<dbReference type="Proteomes" id="UP001211987">
    <property type="component" value="Unassembled WGS sequence"/>
</dbReference>
<dbReference type="Gene3D" id="3.40.50.12580">
    <property type="match status" value="1"/>
</dbReference>
<dbReference type="RefSeq" id="WP_272018865.1">
    <property type="nucleotide sequence ID" value="NZ_JAQLKE010000012.1"/>
</dbReference>
<dbReference type="EMBL" id="JAQLKE010000012">
    <property type="protein sequence ID" value="MDB7083920.1"/>
    <property type="molecule type" value="Genomic_DNA"/>
</dbReference>
<name>A0AB35IL21_9FIRM</name>
<dbReference type="InterPro" id="IPR043148">
    <property type="entry name" value="TagF_C"/>
</dbReference>